<evidence type="ECO:0000313" key="3">
    <source>
        <dbReference type="Proteomes" id="UP000735302"/>
    </source>
</evidence>
<feature type="compositionally biased region" description="Basic and acidic residues" evidence="1">
    <location>
        <begin position="166"/>
        <end position="187"/>
    </location>
</feature>
<evidence type="ECO:0000256" key="1">
    <source>
        <dbReference type="SAM" id="MobiDB-lite"/>
    </source>
</evidence>
<proteinExistence type="predicted"/>
<reference evidence="2 3" key="1">
    <citation type="journal article" date="2021" name="Elife">
        <title>Chloroplast acquisition without the gene transfer in kleptoplastic sea slugs, Plakobranchus ocellatus.</title>
        <authorList>
            <person name="Maeda T."/>
            <person name="Takahashi S."/>
            <person name="Yoshida T."/>
            <person name="Shimamura S."/>
            <person name="Takaki Y."/>
            <person name="Nagai Y."/>
            <person name="Toyoda A."/>
            <person name="Suzuki Y."/>
            <person name="Arimoto A."/>
            <person name="Ishii H."/>
            <person name="Satoh N."/>
            <person name="Nishiyama T."/>
            <person name="Hasebe M."/>
            <person name="Maruyama T."/>
            <person name="Minagawa J."/>
            <person name="Obokata J."/>
            <person name="Shigenobu S."/>
        </authorList>
    </citation>
    <scope>NUCLEOTIDE SEQUENCE [LARGE SCALE GENOMIC DNA]</scope>
</reference>
<evidence type="ECO:0000313" key="2">
    <source>
        <dbReference type="EMBL" id="GFO47729.1"/>
    </source>
</evidence>
<name>A0AAV4DUN8_9GAST</name>
<dbReference type="Proteomes" id="UP000735302">
    <property type="component" value="Unassembled WGS sequence"/>
</dbReference>
<sequence length="187" mass="21721">MYLVLHYRVTCTVPPWADVACPEDRFETVTKRFSKNQENLHMSGPRRVLAGRHKVPSTIKAIKGPFRYQDNKRFLQLSKPQRVPSDIRTTQGSFNYQSHRGSLQISGRHMVPSTIKATEGPFRYQDDKRLSGTPVRPGRRFSWARTRNRRAPADFRMGHHCATDTPSEKDTEAVEIREDRNKEKQQN</sequence>
<gene>
    <name evidence="2" type="ORF">PoB_007423400</name>
</gene>
<dbReference type="EMBL" id="BLXT01008342">
    <property type="protein sequence ID" value="GFO47729.1"/>
    <property type="molecule type" value="Genomic_DNA"/>
</dbReference>
<feature type="region of interest" description="Disordered" evidence="1">
    <location>
        <begin position="157"/>
        <end position="187"/>
    </location>
</feature>
<organism evidence="2 3">
    <name type="scientific">Plakobranchus ocellatus</name>
    <dbReference type="NCBI Taxonomy" id="259542"/>
    <lineage>
        <taxon>Eukaryota</taxon>
        <taxon>Metazoa</taxon>
        <taxon>Spiralia</taxon>
        <taxon>Lophotrochozoa</taxon>
        <taxon>Mollusca</taxon>
        <taxon>Gastropoda</taxon>
        <taxon>Heterobranchia</taxon>
        <taxon>Euthyneura</taxon>
        <taxon>Panpulmonata</taxon>
        <taxon>Sacoglossa</taxon>
        <taxon>Placobranchoidea</taxon>
        <taxon>Plakobranchidae</taxon>
        <taxon>Plakobranchus</taxon>
    </lineage>
</organism>
<comment type="caution">
    <text evidence="2">The sequence shown here is derived from an EMBL/GenBank/DDBJ whole genome shotgun (WGS) entry which is preliminary data.</text>
</comment>
<protein>
    <submittedName>
        <fullName evidence="2">Uncharacterized protein</fullName>
    </submittedName>
</protein>
<accession>A0AAV4DUN8</accession>
<keyword evidence="3" id="KW-1185">Reference proteome</keyword>
<dbReference type="AlphaFoldDB" id="A0AAV4DUN8"/>